<evidence type="ECO:0000256" key="1">
    <source>
        <dbReference type="SAM" id="SignalP"/>
    </source>
</evidence>
<dbReference type="eggNOG" id="COG0640">
    <property type="taxonomic scope" value="Bacteria"/>
</dbReference>
<dbReference type="HOGENOM" id="CLU_1500717_0_0_11"/>
<keyword evidence="1" id="KW-0732">Signal</keyword>
<protein>
    <submittedName>
        <fullName evidence="2">Uncharacterized protein</fullName>
    </submittedName>
</protein>
<name>A0A0H3EEM1_BIFBP</name>
<accession>A0A0H3EEM1</accession>
<sequence>MAAIACVAMTGIMQVPAASVATGTGFTAGEQVDLTDVAPSGAKQSFAPAAESFSMAVSEQRDSAMRMRVMDGVLKALRMRINGVMEAGAAIPLAERRRQFPFTPMTTGTLLLTRDELMDVQQRINGLLDEYLRLSEQRRGSDYEYQVSYAWSLLPSNPAAVVGEDVDAGGSAEDDCDDR</sequence>
<dbReference type="EMBL" id="CP001840">
    <property type="protein sequence ID" value="ADP36799.1"/>
    <property type="molecule type" value="Genomic_DNA"/>
</dbReference>
<organism evidence="2 3">
    <name type="scientific">Bifidobacterium bifidum (strain PRL2010)</name>
    <dbReference type="NCBI Taxonomy" id="702459"/>
    <lineage>
        <taxon>Bacteria</taxon>
        <taxon>Bacillati</taxon>
        <taxon>Actinomycetota</taxon>
        <taxon>Actinomycetes</taxon>
        <taxon>Bifidobacteriales</taxon>
        <taxon>Bifidobacteriaceae</taxon>
        <taxon>Bifidobacterium</taxon>
    </lineage>
</organism>
<dbReference type="Proteomes" id="UP000002312">
    <property type="component" value="Chromosome"/>
</dbReference>
<feature type="signal peptide" evidence="1">
    <location>
        <begin position="1"/>
        <end position="17"/>
    </location>
</feature>
<gene>
    <name evidence="2" type="ordered locus">BBPR_1785</name>
</gene>
<feature type="chain" id="PRO_5038566957" evidence="1">
    <location>
        <begin position="18"/>
        <end position="179"/>
    </location>
</feature>
<reference evidence="2 3" key="1">
    <citation type="journal article" date="2010" name="Proc. Natl. Acad. Sci. U.S.A.">
        <title>Genome analysis of Bifidobacterium bifidum PRL2010 reveals metabolic pathways for host-derived glycan foraging.</title>
        <authorList>
            <person name="Turroni F."/>
            <person name="Bottacini F."/>
            <person name="Foroni E."/>
            <person name="Mulder I."/>
            <person name="Kim J.H."/>
            <person name="Zomer A."/>
            <person name="Sanchez B."/>
            <person name="Bidossi A."/>
            <person name="Ferrarini A."/>
            <person name="Giubellini V."/>
            <person name="Delledonne M."/>
            <person name="Henrissat B."/>
            <person name="Coutinho P."/>
            <person name="Oggioni M."/>
            <person name="Fitzgerald G.F."/>
            <person name="Mills D."/>
            <person name="Margolles A."/>
            <person name="Kelly D."/>
            <person name="van Sinderen D."/>
            <person name="Ventura M."/>
        </authorList>
    </citation>
    <scope>NUCLEOTIDE SEQUENCE [LARGE SCALE GENOMIC DNA]</scope>
    <source>
        <strain evidence="2 3">PRL2010</strain>
    </source>
</reference>
<evidence type="ECO:0000313" key="3">
    <source>
        <dbReference type="Proteomes" id="UP000002312"/>
    </source>
</evidence>
<dbReference type="PATRIC" id="fig|702459.3.peg.1844"/>
<proteinExistence type="predicted"/>
<dbReference type="AlphaFoldDB" id="A0A0H3EEM1"/>
<evidence type="ECO:0000313" key="2">
    <source>
        <dbReference type="EMBL" id="ADP36799.1"/>
    </source>
</evidence>
<dbReference type="KEGG" id="bbp:BBPR_1785"/>